<proteinExistence type="inferred from homology"/>
<dbReference type="EC" id="2.4.3.4" evidence="19"/>
<evidence type="ECO:0000256" key="7">
    <source>
        <dbReference type="ARBA" id="ARBA00022676"/>
    </source>
</evidence>
<dbReference type="PANTHER" id="PTHR46032">
    <property type="entry name" value="ALPHA-2,3-SIALYLTRANSFERASE ST3GAL I ISOFORM X1"/>
    <property type="match status" value="1"/>
</dbReference>
<evidence type="ECO:0000256" key="27">
    <source>
        <dbReference type="ARBA" id="ARBA00042991"/>
    </source>
</evidence>
<dbReference type="PANTHER" id="PTHR46032:SF6">
    <property type="entry name" value="CMP-N-ACETYLNEURAMINATE-BETA-GALACTOSAMIDE-ALPHA-2,3-SIALYLTRANSFERASE 1"/>
    <property type="match status" value="1"/>
</dbReference>
<evidence type="ECO:0000256" key="34">
    <source>
        <dbReference type="SAM" id="MobiDB-lite"/>
    </source>
</evidence>
<evidence type="ECO:0000256" key="29">
    <source>
        <dbReference type="ARBA" id="ARBA00043773"/>
    </source>
</evidence>
<evidence type="ECO:0000256" key="28">
    <source>
        <dbReference type="ARBA" id="ARBA00043673"/>
    </source>
</evidence>
<evidence type="ECO:0000256" key="11">
    <source>
        <dbReference type="ARBA" id="ARBA00022989"/>
    </source>
</evidence>
<keyword evidence="10" id="KW-0735">Signal-anchor</keyword>
<evidence type="ECO:0000256" key="20">
    <source>
        <dbReference type="ARBA" id="ARBA00040101"/>
    </source>
</evidence>
<evidence type="ECO:0000256" key="22">
    <source>
        <dbReference type="ARBA" id="ARBA00041997"/>
    </source>
</evidence>
<dbReference type="EC" id="2.4.3.2" evidence="18"/>
<evidence type="ECO:0000256" key="30">
    <source>
        <dbReference type="ARBA" id="ARBA00047509"/>
    </source>
</evidence>
<feature type="compositionally biased region" description="Low complexity" evidence="34">
    <location>
        <begin position="284"/>
        <end position="295"/>
    </location>
</feature>
<feature type="compositionally biased region" description="Basic and acidic residues" evidence="34">
    <location>
        <begin position="310"/>
        <end position="324"/>
    </location>
</feature>
<dbReference type="GO" id="GO:0003836">
    <property type="term" value="F:beta-galactoside (CMP) alpha-2,3-sialyltransferase activity"/>
    <property type="evidence" value="ECO:0007669"/>
    <property type="project" value="UniProtKB-EC"/>
</dbReference>
<evidence type="ECO:0000256" key="15">
    <source>
        <dbReference type="ARBA" id="ARBA00023180"/>
    </source>
</evidence>
<evidence type="ECO:0000256" key="12">
    <source>
        <dbReference type="ARBA" id="ARBA00023034"/>
    </source>
</evidence>
<protein>
    <recommendedName>
        <fullName evidence="20">CMP-N-acetylneuraminate-beta-galactosamide-alpha-2,3-sialyltransferase 1</fullName>
        <ecNumber evidence="18">2.4.3.2</ecNumber>
        <ecNumber evidence="19">2.4.3.4</ecNumber>
    </recommendedName>
    <alternativeName>
        <fullName evidence="27">Gal-NAc6S</fullName>
    </alternativeName>
    <alternativeName>
        <fullName evidence="24">Gal-beta-1,3-GalNAc-alpha-2,3-sialyltransferase</fullName>
    </alternativeName>
    <alternativeName>
        <fullName evidence="26">Monosialoganglioside sialyltransferase</fullName>
    </alternativeName>
    <alternativeName>
        <fullName evidence="22">ST3Gal I</fullName>
    </alternativeName>
    <alternativeName>
        <fullName evidence="23">ST3GalA.1</fullName>
    </alternativeName>
    <alternativeName>
        <fullName evidence="21">ST3O</fullName>
    </alternativeName>
    <alternativeName>
        <fullName evidence="25">Sialyltransferase 4A</fullName>
    </alternativeName>
</protein>
<comment type="pathway">
    <text evidence="3">Protein modification; protein glycosylation.</text>
</comment>
<dbReference type="InterPro" id="IPR051757">
    <property type="entry name" value="Beta-gal_alpha2-3_sialyltrans"/>
</dbReference>
<evidence type="ECO:0000313" key="35">
    <source>
        <dbReference type="EMBL" id="KAF6101254.1"/>
    </source>
</evidence>
<keyword evidence="8 35" id="KW-0808">Transferase</keyword>
<evidence type="ECO:0000256" key="10">
    <source>
        <dbReference type="ARBA" id="ARBA00022968"/>
    </source>
</evidence>
<dbReference type="GO" id="GO:0047288">
    <property type="term" value="F:beta-D-galactosyl-(1-&gt;3)-N-acetyl-beta-D-galactosaminide alpha-2,3- sialyltransferase"/>
    <property type="evidence" value="ECO:0007669"/>
    <property type="project" value="UniProtKB-EC"/>
</dbReference>
<comment type="subcellular location">
    <subcellularLocation>
        <location evidence="1">Golgi apparatus</location>
        <location evidence="1">Golgi stack membrane</location>
        <topology evidence="1">Single-pass type II membrane protein</topology>
    </subcellularLocation>
    <subcellularLocation>
        <location evidence="17">Golgi apparatus</location>
        <location evidence="17">trans-Golgi network membrane</location>
        <topology evidence="17">Single-pass type II membrane protein</topology>
    </subcellularLocation>
    <subcellularLocation>
        <location evidence="2">Secreted</location>
    </subcellularLocation>
</comment>
<evidence type="ECO:0000256" key="13">
    <source>
        <dbReference type="ARBA" id="ARBA00023136"/>
    </source>
</evidence>
<feature type="region of interest" description="Disordered" evidence="34">
    <location>
        <begin position="374"/>
        <end position="400"/>
    </location>
</feature>
<evidence type="ECO:0000256" key="4">
    <source>
        <dbReference type="ARBA" id="ARBA00004934"/>
    </source>
</evidence>
<keyword evidence="6" id="KW-0964">Secreted</keyword>
<keyword evidence="9" id="KW-0812">Transmembrane</keyword>
<name>A0A834E2D9_9CHIR</name>
<dbReference type="Proteomes" id="UP000664940">
    <property type="component" value="Unassembled WGS sequence"/>
</dbReference>
<dbReference type="FunFam" id="3.90.1480.20:FF:000034">
    <property type="entry name" value="CMP-N-acetylneuraminate-beta-galactosamide-alpha-2,3-sialyltransferase 1"/>
    <property type="match status" value="1"/>
</dbReference>
<evidence type="ECO:0000256" key="23">
    <source>
        <dbReference type="ARBA" id="ARBA00042022"/>
    </source>
</evidence>
<evidence type="ECO:0000256" key="32">
    <source>
        <dbReference type="ARBA" id="ARBA00052455"/>
    </source>
</evidence>
<evidence type="ECO:0000256" key="19">
    <source>
        <dbReference type="ARBA" id="ARBA00039107"/>
    </source>
</evidence>
<comment type="catalytic activity">
    <reaction evidence="28">
        <text>a ganglioside GA1 (d18:1(4E)) + CMP-N-acetyl-beta-neuraminate = a ganglioside GM1b (d18:1(4E)) + CMP + H(+)</text>
        <dbReference type="Rhea" id="RHEA:47560"/>
        <dbReference type="ChEBI" id="CHEBI:15378"/>
        <dbReference type="ChEBI" id="CHEBI:27938"/>
        <dbReference type="ChEBI" id="CHEBI:57812"/>
        <dbReference type="ChEBI" id="CHEBI:60377"/>
        <dbReference type="ChEBI" id="CHEBI:78568"/>
    </reaction>
    <physiologicalReaction direction="left-to-right" evidence="28">
        <dbReference type="Rhea" id="RHEA:47561"/>
    </physiologicalReaction>
</comment>
<comment type="catalytic activity">
    <reaction evidence="30">
        <text>ganglioside GM1 (d18:1(4E)/18:0) + CMP-N-acetyl-beta-neuraminate = ganglioside GD1a (18:1(4E)/18:0) + CMP + H(+)</text>
        <dbReference type="Rhea" id="RHEA:48248"/>
        <dbReference type="ChEBI" id="CHEBI:15378"/>
        <dbReference type="ChEBI" id="CHEBI:57812"/>
        <dbReference type="ChEBI" id="CHEBI:60377"/>
        <dbReference type="ChEBI" id="CHEBI:73110"/>
        <dbReference type="ChEBI" id="CHEBI:90153"/>
    </reaction>
    <physiologicalReaction direction="left-to-right" evidence="30">
        <dbReference type="Rhea" id="RHEA:48249"/>
    </physiologicalReaction>
</comment>
<dbReference type="Pfam" id="PF00777">
    <property type="entry name" value="Glyco_transf_29"/>
    <property type="match status" value="1"/>
</dbReference>
<evidence type="ECO:0000256" key="33">
    <source>
        <dbReference type="ARBA" id="ARBA00052630"/>
    </source>
</evidence>
<evidence type="ECO:0000256" key="24">
    <source>
        <dbReference type="ARBA" id="ARBA00042448"/>
    </source>
</evidence>
<evidence type="ECO:0000256" key="5">
    <source>
        <dbReference type="ARBA" id="ARBA00006003"/>
    </source>
</evidence>
<accession>A0A834E2D9</accession>
<evidence type="ECO:0000256" key="16">
    <source>
        <dbReference type="ARBA" id="ARBA00036292"/>
    </source>
</evidence>
<comment type="catalytic activity">
    <reaction evidence="31">
        <text>a 3-O-[beta-D-galactosyl-(1-&gt;3)-N-acetyl-alpha-D-galactosaminyl]-L-seryl-[protein] + CMP-N-acetyl-beta-neuraminate = 3-O-[N-acetyl-alpha-neuraminyl-(2-&gt;3)-beta-D-galactosyl-(1-&gt;3)-N-acetyl-alpha-D-galactosaminyl]-L-seryl-[protein] + CMP + H(+)</text>
        <dbReference type="Rhea" id="RHEA:56204"/>
        <dbReference type="Rhea" id="RHEA-COMP:13922"/>
        <dbReference type="Rhea" id="RHEA-COMP:14416"/>
        <dbReference type="ChEBI" id="CHEBI:15378"/>
        <dbReference type="ChEBI" id="CHEBI:57812"/>
        <dbReference type="ChEBI" id="CHEBI:60377"/>
        <dbReference type="ChEBI" id="CHEBI:137949"/>
        <dbReference type="ChEBI" id="CHEBI:139597"/>
    </reaction>
    <physiologicalReaction direction="left-to-right" evidence="31">
        <dbReference type="Rhea" id="RHEA:56205"/>
    </physiologicalReaction>
</comment>
<dbReference type="GO" id="GO:0032580">
    <property type="term" value="C:Golgi cisterna membrane"/>
    <property type="evidence" value="ECO:0007669"/>
    <property type="project" value="UniProtKB-SubCell"/>
</dbReference>
<evidence type="ECO:0000256" key="18">
    <source>
        <dbReference type="ARBA" id="ARBA00039106"/>
    </source>
</evidence>
<evidence type="ECO:0000256" key="8">
    <source>
        <dbReference type="ARBA" id="ARBA00022679"/>
    </source>
</evidence>
<comment type="catalytic activity">
    <reaction evidence="29">
        <text>a ganglioside GM1 (d18:1(4E)) + CMP-N-acetyl-beta-neuraminate = a ganglioside GD1a (d18:1(4E)) + CMP + H(+)</text>
        <dbReference type="Rhea" id="RHEA:18021"/>
        <dbReference type="ChEBI" id="CHEBI:15378"/>
        <dbReference type="ChEBI" id="CHEBI:57812"/>
        <dbReference type="ChEBI" id="CHEBI:60377"/>
        <dbReference type="ChEBI" id="CHEBI:77709"/>
        <dbReference type="ChEBI" id="CHEBI:78445"/>
        <dbReference type="EC" id="2.4.3.2"/>
    </reaction>
    <physiologicalReaction direction="left-to-right" evidence="29">
        <dbReference type="Rhea" id="RHEA:18022"/>
    </physiologicalReaction>
</comment>
<sequence>MAAIRRRTLKVLTLLVLFIFLTSFLLNYSHNAVTTSWFPKQIVIELSENFKKLMTYSHRPCTCARCLSQRGVSPWFDERFNWSVQPLLTAQNALLEDSTYSWWLKLQREKRPSDLNDTLKMLFRVVPGNVDPLLQKKSQGCRRCAVVGNSGNLRGSEYGSQIDGHDFVLRMNKAPTAGFEVDVGSKTTHHLMYPESFRELAHNVSMVLVPFKILDLEWVVSATTTGTISHTYVPVPAKIKVKKDQILIYHPAFMKWTCTASGRTAKATGTTTGRTTHRRGPSARPGCTTGTSSPSSRPPWRPSTKSGSSRGDDPGKGRVEDGHTRARLPHQPRLLAGAVPFCSGGFRGRPQGCAHAPLAAASCTPASDSTCAAGSPSTTRAAEPISEPARARRPLAASEGGRVRLLETAVFERAGLFPRGMGRDLPRPGGPGLTPPDSGSR</sequence>
<evidence type="ECO:0000256" key="3">
    <source>
        <dbReference type="ARBA" id="ARBA00004922"/>
    </source>
</evidence>
<evidence type="ECO:0000256" key="14">
    <source>
        <dbReference type="ARBA" id="ARBA00023157"/>
    </source>
</evidence>
<feature type="compositionally biased region" description="Low complexity" evidence="34">
    <location>
        <begin position="265"/>
        <end position="274"/>
    </location>
</feature>
<dbReference type="GO" id="GO:0097503">
    <property type="term" value="P:sialylation"/>
    <property type="evidence" value="ECO:0007669"/>
    <property type="project" value="TreeGrafter"/>
</dbReference>
<comment type="pathway">
    <text evidence="4">Glycolipid biosynthesis.</text>
</comment>
<evidence type="ECO:0000313" key="36">
    <source>
        <dbReference type="Proteomes" id="UP000664940"/>
    </source>
</evidence>
<dbReference type="Gene3D" id="3.90.1480.20">
    <property type="entry name" value="Glycosyl transferase family 29"/>
    <property type="match status" value="1"/>
</dbReference>
<evidence type="ECO:0000256" key="2">
    <source>
        <dbReference type="ARBA" id="ARBA00004613"/>
    </source>
</evidence>
<organism evidence="35 36">
    <name type="scientific">Phyllostomus discolor</name>
    <name type="common">pale spear-nosed bat</name>
    <dbReference type="NCBI Taxonomy" id="89673"/>
    <lineage>
        <taxon>Eukaryota</taxon>
        <taxon>Metazoa</taxon>
        <taxon>Chordata</taxon>
        <taxon>Craniata</taxon>
        <taxon>Vertebrata</taxon>
        <taxon>Euteleostomi</taxon>
        <taxon>Mammalia</taxon>
        <taxon>Eutheria</taxon>
        <taxon>Laurasiatheria</taxon>
        <taxon>Chiroptera</taxon>
        <taxon>Yangochiroptera</taxon>
        <taxon>Phyllostomidae</taxon>
        <taxon>Phyllostominae</taxon>
        <taxon>Phyllostomus</taxon>
    </lineage>
</organism>
<dbReference type="AlphaFoldDB" id="A0A834E2D9"/>
<feature type="region of interest" description="Disordered" evidence="34">
    <location>
        <begin position="265"/>
        <end position="332"/>
    </location>
</feature>
<evidence type="ECO:0000256" key="17">
    <source>
        <dbReference type="ARBA" id="ARBA00037848"/>
    </source>
</evidence>
<dbReference type="InterPro" id="IPR038578">
    <property type="entry name" value="GT29-like_sf"/>
</dbReference>
<keyword evidence="7 35" id="KW-0328">Glycosyltransferase</keyword>
<dbReference type="EMBL" id="JABVXQ010000007">
    <property type="protein sequence ID" value="KAF6101254.1"/>
    <property type="molecule type" value="Genomic_DNA"/>
</dbReference>
<evidence type="ECO:0000256" key="9">
    <source>
        <dbReference type="ARBA" id="ARBA00022692"/>
    </source>
</evidence>
<keyword evidence="11" id="KW-1133">Transmembrane helix</keyword>
<evidence type="ECO:0000256" key="31">
    <source>
        <dbReference type="ARBA" id="ARBA00051453"/>
    </source>
</evidence>
<comment type="catalytic activity">
    <reaction evidence="32">
        <text>a 3-O-[beta-D-galactosyl-(1-&gt;3)-N-acetyl-alpha-D-galactosaminyl]-L-threonyl-[protein] + CMP-N-acetyl-beta-neuraminate = a 3-O-[N-acetyl-alpha-neuraminyl-(2-&gt;3)-beta-D-galactosyl-(1-&gt;3)-N-acetyl-alpha-D-galactosaminyl]-L-threonyl-[protein] + CMP + H(+)</text>
        <dbReference type="Rhea" id="RHEA:56208"/>
        <dbReference type="Rhea" id="RHEA-COMP:13923"/>
        <dbReference type="Rhea" id="RHEA-COMP:14417"/>
        <dbReference type="ChEBI" id="CHEBI:15378"/>
        <dbReference type="ChEBI" id="CHEBI:57812"/>
        <dbReference type="ChEBI" id="CHEBI:60377"/>
        <dbReference type="ChEBI" id="CHEBI:137950"/>
        <dbReference type="ChEBI" id="CHEBI:139598"/>
    </reaction>
    <physiologicalReaction direction="left-to-right" evidence="32">
        <dbReference type="Rhea" id="RHEA:56209"/>
    </physiologicalReaction>
</comment>
<evidence type="ECO:0000256" key="26">
    <source>
        <dbReference type="ARBA" id="ARBA00042990"/>
    </source>
</evidence>
<keyword evidence="14" id="KW-1015">Disulfide bond</keyword>
<evidence type="ECO:0000256" key="21">
    <source>
        <dbReference type="ARBA" id="ARBA00041507"/>
    </source>
</evidence>
<keyword evidence="12" id="KW-0333">Golgi apparatus</keyword>
<evidence type="ECO:0000256" key="25">
    <source>
        <dbReference type="ARBA" id="ARBA00042682"/>
    </source>
</evidence>
<dbReference type="GO" id="GO:0005576">
    <property type="term" value="C:extracellular region"/>
    <property type="evidence" value="ECO:0007669"/>
    <property type="project" value="UniProtKB-SubCell"/>
</dbReference>
<comment type="similarity">
    <text evidence="5">Belongs to the glycosyltransferase 29 family.</text>
</comment>
<reference evidence="35 36" key="1">
    <citation type="journal article" date="2020" name="Nature">
        <title>Six reference-quality genomes reveal evolution of bat adaptations.</title>
        <authorList>
            <person name="Jebb D."/>
            <person name="Huang Z."/>
            <person name="Pippel M."/>
            <person name="Hughes G.M."/>
            <person name="Lavrichenko K."/>
            <person name="Devanna P."/>
            <person name="Winkler S."/>
            <person name="Jermiin L.S."/>
            <person name="Skirmuntt E.C."/>
            <person name="Katzourakis A."/>
            <person name="Burkitt-Gray L."/>
            <person name="Ray D.A."/>
            <person name="Sullivan K.A.M."/>
            <person name="Roscito J.G."/>
            <person name="Kirilenko B.M."/>
            <person name="Davalos L.M."/>
            <person name="Corthals A.P."/>
            <person name="Power M.L."/>
            <person name="Jones G."/>
            <person name="Ransome R.D."/>
            <person name="Dechmann D.K.N."/>
            <person name="Locatelli A.G."/>
            <person name="Puechmaille S.J."/>
            <person name="Fedrigo O."/>
            <person name="Jarvis E.D."/>
            <person name="Hiller M."/>
            <person name="Vernes S.C."/>
            <person name="Myers E.W."/>
            <person name="Teeling E.C."/>
        </authorList>
    </citation>
    <scope>NUCLEOTIDE SEQUENCE [LARGE SCALE GENOMIC DNA]</scope>
    <source>
        <strain evidence="35">Bat1K_MPI-CBG_1</strain>
    </source>
</reference>
<comment type="catalytic activity">
    <reaction evidence="16">
        <text>a beta-D-galactosyl-(1-&gt;3)-N-acetyl-alpha-D-galactosaminyl derivative + CMP-N-acetyl-beta-neuraminate = an N-acetyl-alpha-neuraminyl-(2-&gt;3)-beta-D-galactosyl-(1-&gt;3)-N-acetyl-alpha-D-galactosaminyl derivative + CMP + H(+)</text>
        <dbReference type="Rhea" id="RHEA:21616"/>
        <dbReference type="ChEBI" id="CHEBI:15378"/>
        <dbReference type="ChEBI" id="CHEBI:57812"/>
        <dbReference type="ChEBI" id="CHEBI:60377"/>
        <dbReference type="ChEBI" id="CHEBI:133470"/>
        <dbReference type="ChEBI" id="CHEBI:139596"/>
        <dbReference type="EC" id="2.4.3.4"/>
    </reaction>
    <physiologicalReaction direction="left-to-right" evidence="16">
        <dbReference type="Rhea" id="RHEA:21617"/>
    </physiologicalReaction>
</comment>
<keyword evidence="15" id="KW-0325">Glycoprotein</keyword>
<comment type="catalytic activity">
    <reaction evidence="33">
        <text>a ganglioside GD1b + CMP-N-acetyl-beta-neuraminate = a ganglioside GT1b + CMP + H(+)</text>
        <dbReference type="Rhea" id="RHEA:48240"/>
        <dbReference type="ChEBI" id="CHEBI:15378"/>
        <dbReference type="ChEBI" id="CHEBI:57812"/>
        <dbReference type="ChEBI" id="CHEBI:60377"/>
        <dbReference type="ChEBI" id="CHEBI:82939"/>
        <dbReference type="ChEBI" id="CHEBI:82940"/>
    </reaction>
    <physiologicalReaction direction="left-to-right" evidence="33">
        <dbReference type="Rhea" id="RHEA:48241"/>
    </physiologicalReaction>
</comment>
<feature type="region of interest" description="Disordered" evidence="34">
    <location>
        <begin position="415"/>
        <end position="441"/>
    </location>
</feature>
<evidence type="ECO:0000256" key="6">
    <source>
        <dbReference type="ARBA" id="ARBA00022525"/>
    </source>
</evidence>
<gene>
    <name evidence="35" type="ORF">HJG60_018205</name>
</gene>
<comment type="caution">
    <text evidence="35">The sequence shown here is derived from an EMBL/GenBank/DDBJ whole genome shotgun (WGS) entry which is preliminary data.</text>
</comment>
<evidence type="ECO:0000256" key="1">
    <source>
        <dbReference type="ARBA" id="ARBA00004447"/>
    </source>
</evidence>
<dbReference type="InterPro" id="IPR001675">
    <property type="entry name" value="Glyco_trans_29"/>
</dbReference>
<keyword evidence="13" id="KW-0472">Membrane</keyword>